<dbReference type="EMBL" id="FLQP01000038">
    <property type="protein sequence ID" value="SBS65432.1"/>
    <property type="molecule type" value="Genomic_DNA"/>
</dbReference>
<keyword evidence="1" id="KW-1133">Transmembrane helix</keyword>
<name>A0A1C3IVJ1_9VIBR</name>
<dbReference type="AlphaFoldDB" id="A0A1C3IVJ1"/>
<accession>A0A1C3IVJ1</accession>
<dbReference type="Proteomes" id="UP000092876">
    <property type="component" value="Unassembled WGS sequence"/>
</dbReference>
<keyword evidence="1" id="KW-0472">Membrane</keyword>
<gene>
    <name evidence="2" type="ORF">VAT7223_02690</name>
</gene>
<evidence type="ECO:0000256" key="1">
    <source>
        <dbReference type="SAM" id="Phobius"/>
    </source>
</evidence>
<organism evidence="2 3">
    <name type="scientific">Vibrio atlanticus</name>
    <dbReference type="NCBI Taxonomy" id="693153"/>
    <lineage>
        <taxon>Bacteria</taxon>
        <taxon>Pseudomonadati</taxon>
        <taxon>Pseudomonadota</taxon>
        <taxon>Gammaproteobacteria</taxon>
        <taxon>Vibrionales</taxon>
        <taxon>Vibrionaceae</taxon>
        <taxon>Vibrio</taxon>
    </lineage>
</organism>
<evidence type="ECO:0000313" key="3">
    <source>
        <dbReference type="Proteomes" id="UP000092876"/>
    </source>
</evidence>
<feature type="transmembrane region" description="Helical" evidence="1">
    <location>
        <begin position="74"/>
        <end position="95"/>
    </location>
</feature>
<dbReference type="Pfam" id="PF09622">
    <property type="entry name" value="DUF2391"/>
    <property type="match status" value="1"/>
</dbReference>
<sequence length="135" mass="14939">MGRTMKLSFNFEDASQIFVGSFALAVPISFSEEAWKLGETLPTANLLLLFLLSAVFLGFYTYESVFQKNVVARMPVFIFRIVIAYAMTALVVALVLTCLDKLPLLSDPIVSFKRVIVISMPASMGAIIVDSFDKE</sequence>
<evidence type="ECO:0008006" key="4">
    <source>
        <dbReference type="Google" id="ProtNLM"/>
    </source>
</evidence>
<dbReference type="InterPro" id="IPR024464">
    <property type="entry name" value="DUF2391"/>
</dbReference>
<keyword evidence="1" id="KW-0812">Transmembrane</keyword>
<proteinExistence type="predicted"/>
<feature type="transmembrane region" description="Helical" evidence="1">
    <location>
        <begin position="115"/>
        <end position="132"/>
    </location>
</feature>
<feature type="transmembrane region" description="Helical" evidence="1">
    <location>
        <begin position="41"/>
        <end position="62"/>
    </location>
</feature>
<dbReference type="OMA" id="YTYESVF"/>
<evidence type="ECO:0000313" key="2">
    <source>
        <dbReference type="EMBL" id="SBS65432.1"/>
    </source>
</evidence>
<reference evidence="3" key="1">
    <citation type="submission" date="2016-06" db="EMBL/GenBank/DDBJ databases">
        <authorList>
            <person name="Rodrigo-Torres Lidia"/>
            <person name="Arahal R.David."/>
        </authorList>
    </citation>
    <scope>NUCLEOTIDE SEQUENCE [LARGE SCALE GENOMIC DNA]</scope>
    <source>
        <strain evidence="3">CECT 7223</strain>
    </source>
</reference>
<protein>
    <recommendedName>
        <fullName evidence="4">DUF2391 family protein</fullName>
    </recommendedName>
</protein>